<dbReference type="OrthoDB" id="2430314at2759"/>
<name>A0A9P6CEV2_9AGAR</name>
<feature type="domain" description="DUF8040" evidence="1">
    <location>
        <begin position="34"/>
        <end position="101"/>
    </location>
</feature>
<gene>
    <name evidence="2" type="ORF">BDZ94DRAFT_104639</name>
</gene>
<evidence type="ECO:0000259" key="1">
    <source>
        <dbReference type="Pfam" id="PF26138"/>
    </source>
</evidence>
<dbReference type="AlphaFoldDB" id="A0A9P6CEV2"/>
<dbReference type="Proteomes" id="UP000807353">
    <property type="component" value="Unassembled WGS sequence"/>
</dbReference>
<proteinExistence type="predicted"/>
<comment type="caution">
    <text evidence="2">The sequence shown here is derived from an EMBL/GenBank/DDBJ whole genome shotgun (WGS) entry which is preliminary data.</text>
</comment>
<protein>
    <recommendedName>
        <fullName evidence="1">DUF8040 domain-containing protein</fullName>
    </recommendedName>
</protein>
<organism evidence="2 3">
    <name type="scientific">Collybia nuda</name>
    <dbReference type="NCBI Taxonomy" id="64659"/>
    <lineage>
        <taxon>Eukaryota</taxon>
        <taxon>Fungi</taxon>
        <taxon>Dikarya</taxon>
        <taxon>Basidiomycota</taxon>
        <taxon>Agaricomycotina</taxon>
        <taxon>Agaricomycetes</taxon>
        <taxon>Agaricomycetidae</taxon>
        <taxon>Agaricales</taxon>
        <taxon>Tricholomatineae</taxon>
        <taxon>Clitocybaceae</taxon>
        <taxon>Collybia</taxon>
    </lineage>
</organism>
<keyword evidence="3" id="KW-1185">Reference proteome</keyword>
<evidence type="ECO:0000313" key="3">
    <source>
        <dbReference type="Proteomes" id="UP000807353"/>
    </source>
</evidence>
<evidence type="ECO:0000313" key="2">
    <source>
        <dbReference type="EMBL" id="KAF9458409.1"/>
    </source>
</evidence>
<dbReference type="Pfam" id="PF26138">
    <property type="entry name" value="DUF8040"/>
    <property type="match status" value="1"/>
</dbReference>
<dbReference type="EMBL" id="MU150341">
    <property type="protein sequence ID" value="KAF9458409.1"/>
    <property type="molecule type" value="Genomic_DNA"/>
</dbReference>
<sequence>MLPPPPDERHRQLIVGVAITLYSSPLYWKQEYHNSKLSGAEWVQELLEGHPDWIWTELGVRLHVFPILVHELQLLGLADGRSVGVKEQVAIFLYMCVTGLSI</sequence>
<accession>A0A9P6CEV2</accession>
<reference evidence="2" key="1">
    <citation type="submission" date="2020-11" db="EMBL/GenBank/DDBJ databases">
        <authorList>
            <consortium name="DOE Joint Genome Institute"/>
            <person name="Ahrendt S."/>
            <person name="Riley R."/>
            <person name="Andreopoulos W."/>
            <person name="Labutti K."/>
            <person name="Pangilinan J."/>
            <person name="Ruiz-Duenas F.J."/>
            <person name="Barrasa J.M."/>
            <person name="Sanchez-Garcia M."/>
            <person name="Camarero S."/>
            <person name="Miyauchi S."/>
            <person name="Serrano A."/>
            <person name="Linde D."/>
            <person name="Babiker R."/>
            <person name="Drula E."/>
            <person name="Ayuso-Fernandez I."/>
            <person name="Pacheco R."/>
            <person name="Padilla G."/>
            <person name="Ferreira P."/>
            <person name="Barriuso J."/>
            <person name="Kellner H."/>
            <person name="Castanera R."/>
            <person name="Alfaro M."/>
            <person name="Ramirez L."/>
            <person name="Pisabarro A.G."/>
            <person name="Kuo A."/>
            <person name="Tritt A."/>
            <person name="Lipzen A."/>
            <person name="He G."/>
            <person name="Yan M."/>
            <person name="Ng V."/>
            <person name="Cullen D."/>
            <person name="Martin F."/>
            <person name="Rosso M.-N."/>
            <person name="Henrissat B."/>
            <person name="Hibbett D."/>
            <person name="Martinez A.T."/>
            <person name="Grigoriev I.V."/>
        </authorList>
    </citation>
    <scope>NUCLEOTIDE SEQUENCE</scope>
    <source>
        <strain evidence="2">CBS 247.69</strain>
    </source>
</reference>
<dbReference type="InterPro" id="IPR058353">
    <property type="entry name" value="DUF8040"/>
</dbReference>